<sequence length="436" mass="47906">MTVFRAYDVRGVYGTEFTEDIAKRVGKALGSYLPEGRIALGRDTRKSGPSVERAFLEGVLSTGCDVESYGVLPISIISFETWRGGLDAAAYISASHNPAEYNGIRFRTTEGYGMLYHKTEMMDLYEKGAFREGEGKKTDRAPEDAIKRYADYVEDKLDFERPLRIVLDMGNGSACGMSLLYQRLDFDGRVINGKPDGLFPGRGPAPTEESLKVAANTVVKTGADYGVGFDPDADRGLAIDDLGRIVTPEKVAVILAKERYGPGDKVVAGFDCSIILERELEPLGIEVIRERVGDVYVANRVKNEGAVLGVERSAHFFLSEFQLSDDPFAMSLALGEVISRGEKLSDLADTIPDYPYIQKSIRIEGSPAEVMRRLAGDLASLEPDTTDGLKICSEDYSVLIRPSNTEPLIRLYVETTKGDGEELVNRFEGFIKGALR</sequence>
<keyword evidence="3" id="KW-0597">Phosphoprotein</keyword>
<dbReference type="InterPro" id="IPR005844">
    <property type="entry name" value="A-D-PHexomutase_a/b/a-I"/>
</dbReference>
<evidence type="ECO:0000313" key="13">
    <source>
        <dbReference type="Proteomes" id="UP000053961"/>
    </source>
</evidence>
<comment type="caution">
    <text evidence="12">The sequence shown here is derived from an EMBL/GenBank/DDBJ whole genome shotgun (WGS) entry which is preliminary data.</text>
</comment>
<dbReference type="InterPro" id="IPR005843">
    <property type="entry name" value="A-D-PHexomutase_C"/>
</dbReference>
<evidence type="ECO:0000259" key="10">
    <source>
        <dbReference type="Pfam" id="PF02880"/>
    </source>
</evidence>
<keyword evidence="4" id="KW-0479">Metal-binding</keyword>
<feature type="domain" description="Alpha-D-phosphohexomutase C-terminal" evidence="7">
    <location>
        <begin position="377"/>
        <end position="417"/>
    </location>
</feature>
<protein>
    <submittedName>
        <fullName evidence="12">Phosphoglucomutase/phosphomannomutase</fullName>
    </submittedName>
</protein>
<comment type="similarity">
    <text evidence="2">Belongs to the phosphohexose mutase family.</text>
</comment>
<feature type="domain" description="Alpha-D-phosphohexomutase alpha/beta/alpha" evidence="9">
    <location>
        <begin position="148"/>
        <end position="241"/>
    </location>
</feature>
<dbReference type="InterPro" id="IPR016055">
    <property type="entry name" value="A-D-PHexomutase_a/b/a-I/II/III"/>
</dbReference>
<dbReference type="PRINTS" id="PR00509">
    <property type="entry name" value="PGMPMM"/>
</dbReference>
<evidence type="ECO:0000259" key="9">
    <source>
        <dbReference type="Pfam" id="PF02879"/>
    </source>
</evidence>
<evidence type="ECO:0000259" key="8">
    <source>
        <dbReference type="Pfam" id="PF02878"/>
    </source>
</evidence>
<feature type="domain" description="Alpha-D-phosphohexomutase alpha/beta/alpha" evidence="8">
    <location>
        <begin position="3"/>
        <end position="117"/>
    </location>
</feature>
<dbReference type="InterPro" id="IPR005845">
    <property type="entry name" value="A-D-PHexomutase_a/b/a-II"/>
</dbReference>
<dbReference type="PATRIC" id="fig|301375.6.peg.2187"/>
<reference evidence="13 14" key="2">
    <citation type="journal article" date="2015" name="MBio">
        <title>Genome-Resolved Metagenomic Analysis Reveals Roles for Candidate Phyla and Other Microbial Community Members in Biogeochemical Transformations in Oil Reservoirs.</title>
        <authorList>
            <person name="Hu P."/>
            <person name="Tom L."/>
            <person name="Singh A."/>
            <person name="Thomas B.C."/>
            <person name="Baker B.J."/>
            <person name="Piceno Y.M."/>
            <person name="Andersen G.L."/>
            <person name="Banfield J.F."/>
        </authorList>
    </citation>
    <scope>NUCLEOTIDE SEQUENCE [LARGE SCALE GENOMIC DNA]</scope>
    <source>
        <strain evidence="11">57_489</strain>
    </source>
</reference>
<dbReference type="GO" id="GO:0016868">
    <property type="term" value="F:intramolecular phosphotransferase activity"/>
    <property type="evidence" value="ECO:0007669"/>
    <property type="project" value="InterPro"/>
</dbReference>
<name>A0A124G3F2_9EURY</name>
<dbReference type="Proteomes" id="UP000053961">
    <property type="component" value="Unassembled WGS sequence"/>
</dbReference>
<dbReference type="Gene3D" id="3.40.120.10">
    <property type="entry name" value="Alpha-D-Glucose-1,6-Bisphosphate, subunit A, domain 3"/>
    <property type="match status" value="3"/>
</dbReference>
<dbReference type="Pfam" id="PF02880">
    <property type="entry name" value="PGM_PMM_III"/>
    <property type="match status" value="1"/>
</dbReference>
<dbReference type="SUPFAM" id="SSF53738">
    <property type="entry name" value="Phosphoglucomutase, first 3 domains"/>
    <property type="match status" value="3"/>
</dbReference>
<evidence type="ECO:0000313" key="11">
    <source>
        <dbReference type="EMBL" id="KUK45532.1"/>
    </source>
</evidence>
<evidence type="ECO:0000256" key="2">
    <source>
        <dbReference type="ARBA" id="ARBA00010231"/>
    </source>
</evidence>
<dbReference type="Pfam" id="PF00408">
    <property type="entry name" value="PGM_PMM_IV"/>
    <property type="match status" value="1"/>
</dbReference>
<dbReference type="Proteomes" id="UP000057043">
    <property type="component" value="Unassembled WGS sequence"/>
</dbReference>
<dbReference type="SUPFAM" id="SSF55957">
    <property type="entry name" value="Phosphoglucomutase, C-terminal domain"/>
    <property type="match status" value="1"/>
</dbReference>
<keyword evidence="5" id="KW-0460">Magnesium</keyword>
<organism evidence="12 13">
    <name type="scientific">Methanothrix harundinacea</name>
    <dbReference type="NCBI Taxonomy" id="301375"/>
    <lineage>
        <taxon>Archaea</taxon>
        <taxon>Methanobacteriati</taxon>
        <taxon>Methanobacteriota</taxon>
        <taxon>Stenosarchaea group</taxon>
        <taxon>Methanomicrobia</taxon>
        <taxon>Methanotrichales</taxon>
        <taxon>Methanotrichaceae</taxon>
        <taxon>Methanothrix</taxon>
    </lineage>
</organism>
<dbReference type="PANTHER" id="PTHR43771:SF1">
    <property type="entry name" value="PHOSPHOMANNOMUTASE"/>
    <property type="match status" value="1"/>
</dbReference>
<dbReference type="Gene3D" id="3.30.310.50">
    <property type="entry name" value="Alpha-D-phosphohexomutase, C-terminal domain"/>
    <property type="match status" value="1"/>
</dbReference>
<evidence type="ECO:0000313" key="14">
    <source>
        <dbReference type="Proteomes" id="UP000057043"/>
    </source>
</evidence>
<comment type="cofactor">
    <cofactor evidence="1">
        <name>Mg(2+)</name>
        <dbReference type="ChEBI" id="CHEBI:18420"/>
    </cofactor>
</comment>
<dbReference type="InterPro" id="IPR036900">
    <property type="entry name" value="A-D-PHexomutase_C_sf"/>
</dbReference>
<evidence type="ECO:0000259" key="7">
    <source>
        <dbReference type="Pfam" id="PF00408"/>
    </source>
</evidence>
<evidence type="ECO:0000256" key="3">
    <source>
        <dbReference type="ARBA" id="ARBA00022553"/>
    </source>
</evidence>
<evidence type="ECO:0000256" key="6">
    <source>
        <dbReference type="ARBA" id="ARBA00023235"/>
    </source>
</evidence>
<dbReference type="EMBL" id="LGHB01000008">
    <property type="protein sequence ID" value="KUK96761.1"/>
    <property type="molecule type" value="Genomic_DNA"/>
</dbReference>
<dbReference type="AlphaFoldDB" id="A0A124G3F2"/>
<evidence type="ECO:0000256" key="1">
    <source>
        <dbReference type="ARBA" id="ARBA00001946"/>
    </source>
</evidence>
<evidence type="ECO:0000256" key="4">
    <source>
        <dbReference type="ARBA" id="ARBA00022723"/>
    </source>
</evidence>
<dbReference type="Pfam" id="PF02879">
    <property type="entry name" value="PGM_PMM_II"/>
    <property type="match status" value="1"/>
</dbReference>
<proteinExistence type="inferred from homology"/>
<dbReference type="PANTHER" id="PTHR43771">
    <property type="entry name" value="PHOSPHOMANNOMUTASE"/>
    <property type="match status" value="1"/>
</dbReference>
<dbReference type="EMBL" id="LGFT01000001">
    <property type="protein sequence ID" value="KUK45532.1"/>
    <property type="molecule type" value="Genomic_DNA"/>
</dbReference>
<accession>A0A124G3F2</accession>
<dbReference type="InterPro" id="IPR005841">
    <property type="entry name" value="Alpha-D-phosphohexomutase_SF"/>
</dbReference>
<dbReference type="InterPro" id="IPR005846">
    <property type="entry name" value="A-D-PHexomutase_a/b/a-III"/>
</dbReference>
<dbReference type="GO" id="GO:0005975">
    <property type="term" value="P:carbohydrate metabolic process"/>
    <property type="evidence" value="ECO:0007669"/>
    <property type="project" value="InterPro"/>
</dbReference>
<reference evidence="12" key="1">
    <citation type="journal article" date="2015" name="MBio">
        <title>Genome-resolved metagenomic analysis reveals roles for candidate phyla and other microbial community members in biogeochemical transformations in oil reservoirs.</title>
        <authorList>
            <person name="Hu P."/>
            <person name="Tom L."/>
            <person name="Singh A."/>
            <person name="Thomas B.C."/>
            <person name="Baker B.J."/>
            <person name="Piceno Y.M."/>
            <person name="Andersen G.L."/>
            <person name="Banfield J.F."/>
        </authorList>
    </citation>
    <scope>NUCLEOTIDE SEQUENCE [LARGE SCALE GENOMIC DNA]</scope>
    <source>
        <strain evidence="12">56_747</strain>
    </source>
</reference>
<dbReference type="Pfam" id="PF02878">
    <property type="entry name" value="PGM_PMM_I"/>
    <property type="match status" value="1"/>
</dbReference>
<evidence type="ECO:0000313" key="12">
    <source>
        <dbReference type="EMBL" id="KUK96761.1"/>
    </source>
</evidence>
<feature type="domain" description="Alpha-D-phosphohexomutase alpha/beta/alpha" evidence="10">
    <location>
        <begin position="248"/>
        <end position="352"/>
    </location>
</feature>
<dbReference type="GO" id="GO:0046872">
    <property type="term" value="F:metal ion binding"/>
    <property type="evidence" value="ECO:0007669"/>
    <property type="project" value="UniProtKB-KW"/>
</dbReference>
<evidence type="ECO:0000256" key="5">
    <source>
        <dbReference type="ARBA" id="ARBA00022842"/>
    </source>
</evidence>
<keyword evidence="6" id="KW-0413">Isomerase</keyword>
<gene>
    <name evidence="11" type="ORF">XD72_0006</name>
    <name evidence="12" type="ORF">XE07_0847</name>
</gene>